<dbReference type="STRING" id="1104324.P186_1160"/>
<protein>
    <recommendedName>
        <fullName evidence="3">TsaA-like domain-containing protein</fullName>
    </recommendedName>
</protein>
<dbReference type="EMBL" id="CP003098">
    <property type="protein sequence ID" value="AET32593.1"/>
    <property type="molecule type" value="Genomic_DNA"/>
</dbReference>
<dbReference type="Gene3D" id="2.40.30.70">
    <property type="entry name" value="YaeB-like"/>
    <property type="match status" value="1"/>
</dbReference>
<evidence type="ECO:0000256" key="2">
    <source>
        <dbReference type="ARBA" id="ARBA00033753"/>
    </source>
</evidence>
<dbReference type="AlphaFoldDB" id="G7VCH3"/>
<dbReference type="PROSITE" id="PS51668">
    <property type="entry name" value="TSAA_2"/>
    <property type="match status" value="1"/>
</dbReference>
<dbReference type="Proteomes" id="UP000005867">
    <property type="component" value="Chromosome"/>
</dbReference>
<dbReference type="OrthoDB" id="40408at2157"/>
<name>G7VCH3_9CREN</name>
<reference evidence="4 5" key="1">
    <citation type="journal article" date="2012" name="J. Bacteriol.">
        <title>Complete genome sequence of strain 1860, a crenarchaeon of the genus pyrobaculum able to grow with various electron acceptors.</title>
        <authorList>
            <person name="Mardanov A.V."/>
            <person name="Gumerov V.M."/>
            <person name="Slobodkina G.B."/>
            <person name="Beletsky A.V."/>
            <person name="Bonch-Osmolovskaya E.A."/>
            <person name="Ravin N.V."/>
            <person name="Skryabin K.G."/>
        </authorList>
    </citation>
    <scope>NUCLEOTIDE SEQUENCE [LARGE SCALE GENOMIC DNA]</scope>
    <source>
        <strain evidence="4 5">1860</strain>
    </source>
</reference>
<evidence type="ECO:0000256" key="1">
    <source>
        <dbReference type="ARBA" id="ARBA00022691"/>
    </source>
</evidence>
<dbReference type="Pfam" id="PF01980">
    <property type="entry name" value="TrmO_N"/>
    <property type="match status" value="1"/>
</dbReference>
<dbReference type="PANTHER" id="PTHR12818:SF0">
    <property type="entry name" value="TRNA (ADENINE(37)-N6)-METHYLTRANSFERASE"/>
    <property type="match status" value="1"/>
</dbReference>
<comment type="similarity">
    <text evidence="2">Belongs to the tRNA methyltransferase O family.</text>
</comment>
<dbReference type="InterPro" id="IPR036414">
    <property type="entry name" value="YaeB_N_sf"/>
</dbReference>
<dbReference type="HOGENOM" id="CLU_013458_2_0_2"/>
<dbReference type="InterPro" id="IPR036413">
    <property type="entry name" value="YaeB-like_sf"/>
</dbReference>
<dbReference type="SUPFAM" id="SSF118196">
    <property type="entry name" value="YaeB-like"/>
    <property type="match status" value="1"/>
</dbReference>
<dbReference type="RefSeq" id="WP_014288421.1">
    <property type="nucleotide sequence ID" value="NC_016645.1"/>
</dbReference>
<sequence>MECFEPIGYVRHRYSDEEVRSRRFVDAVVEVLPQFEEGLAGIEEFSHVIIVAWLHKFRGRPLKVRPKRVEDAPEVGVFATDSPDRPNPIGITIARLVRREGRLLHLDGVDLFDGTPVLDIKALSPRRCPAEVSAPWWAD</sequence>
<evidence type="ECO:0000259" key="3">
    <source>
        <dbReference type="PROSITE" id="PS51668"/>
    </source>
</evidence>
<organism evidence="4 5">
    <name type="scientific">Pyrobaculum ferrireducens</name>
    <dbReference type="NCBI Taxonomy" id="1104324"/>
    <lineage>
        <taxon>Archaea</taxon>
        <taxon>Thermoproteota</taxon>
        <taxon>Thermoprotei</taxon>
        <taxon>Thermoproteales</taxon>
        <taxon>Thermoproteaceae</taxon>
        <taxon>Pyrobaculum</taxon>
    </lineage>
</organism>
<evidence type="ECO:0000313" key="4">
    <source>
        <dbReference type="EMBL" id="AET32593.1"/>
    </source>
</evidence>
<evidence type="ECO:0000313" key="5">
    <source>
        <dbReference type="Proteomes" id="UP000005867"/>
    </source>
</evidence>
<dbReference type="BioCyc" id="PSP1104324:GJSN-1132-MONOMER"/>
<dbReference type="KEGG" id="pyr:P186_1160"/>
<dbReference type="InterPro" id="IPR040372">
    <property type="entry name" value="YaeB-like"/>
</dbReference>
<keyword evidence="1" id="KW-0949">S-adenosyl-L-methionine</keyword>
<dbReference type="NCBIfam" id="TIGR00104">
    <property type="entry name" value="tRNA_TsaA"/>
    <property type="match status" value="1"/>
</dbReference>
<dbReference type="InterPro" id="IPR023370">
    <property type="entry name" value="TrmO-like_N"/>
</dbReference>
<dbReference type="CDD" id="cd09281">
    <property type="entry name" value="UPF0066"/>
    <property type="match status" value="1"/>
</dbReference>
<gene>
    <name evidence="4" type="ORF">P186_1160</name>
</gene>
<dbReference type="PANTHER" id="PTHR12818">
    <property type="entry name" value="TRNA (ADENINE(37)-N6)-METHYLTRANSFERASE"/>
    <property type="match status" value="1"/>
</dbReference>
<dbReference type="GeneID" id="11595414"/>
<proteinExistence type="inferred from homology"/>
<feature type="domain" description="TsaA-like" evidence="3">
    <location>
        <begin position="4"/>
        <end position="132"/>
    </location>
</feature>
<accession>G7VCH3</accession>
<dbReference type="eggNOG" id="arCOG00761">
    <property type="taxonomic scope" value="Archaea"/>
</dbReference>
<keyword evidence="5" id="KW-1185">Reference proteome</keyword>